<dbReference type="CDD" id="cd00303">
    <property type="entry name" value="retropepsin_like"/>
    <property type="match status" value="1"/>
</dbReference>
<evidence type="ECO:0000313" key="4">
    <source>
        <dbReference type="EMBL" id="RVW28709.1"/>
    </source>
</evidence>
<evidence type="ECO:0000313" key="5">
    <source>
        <dbReference type="Proteomes" id="UP000288805"/>
    </source>
</evidence>
<dbReference type="InterPro" id="IPR043502">
    <property type="entry name" value="DNA/RNA_pol_sf"/>
</dbReference>
<dbReference type="GO" id="GO:0003676">
    <property type="term" value="F:nucleic acid binding"/>
    <property type="evidence" value="ECO:0007669"/>
    <property type="project" value="InterPro"/>
</dbReference>
<protein>
    <submittedName>
        <fullName evidence="4">Transposon Ty3-I Gag-Pol polyprotein</fullName>
    </submittedName>
</protein>
<evidence type="ECO:0000256" key="1">
    <source>
        <dbReference type="ARBA" id="ARBA00023172"/>
    </source>
</evidence>
<dbReference type="CDD" id="cd09279">
    <property type="entry name" value="RNase_HI_like"/>
    <property type="match status" value="1"/>
</dbReference>
<feature type="compositionally biased region" description="Basic and acidic residues" evidence="2">
    <location>
        <begin position="72"/>
        <end position="95"/>
    </location>
</feature>
<feature type="region of interest" description="Disordered" evidence="2">
    <location>
        <begin position="688"/>
        <end position="735"/>
    </location>
</feature>
<dbReference type="EMBL" id="QGNW01001881">
    <property type="protein sequence ID" value="RVW28709.1"/>
    <property type="molecule type" value="Genomic_DNA"/>
</dbReference>
<dbReference type="Gene3D" id="3.30.70.270">
    <property type="match status" value="1"/>
</dbReference>
<dbReference type="InterPro" id="IPR000477">
    <property type="entry name" value="RT_dom"/>
</dbReference>
<dbReference type="InterPro" id="IPR021109">
    <property type="entry name" value="Peptidase_aspartic_dom_sf"/>
</dbReference>
<proteinExistence type="predicted"/>
<dbReference type="Gene3D" id="3.30.420.10">
    <property type="entry name" value="Ribonuclease H-like superfamily/Ribonuclease H"/>
    <property type="match status" value="1"/>
</dbReference>
<feature type="domain" description="RNase H type-1" evidence="3">
    <location>
        <begin position="754"/>
        <end position="883"/>
    </location>
</feature>
<reference evidence="4 5" key="1">
    <citation type="journal article" date="2018" name="PLoS Genet.">
        <title>Population sequencing reveals clonal diversity and ancestral inbreeding in the grapevine cultivar Chardonnay.</title>
        <authorList>
            <person name="Roach M.J."/>
            <person name="Johnson D.L."/>
            <person name="Bohlmann J."/>
            <person name="van Vuuren H.J."/>
            <person name="Jones S.J."/>
            <person name="Pretorius I.S."/>
            <person name="Schmidt S.A."/>
            <person name="Borneman A.R."/>
        </authorList>
    </citation>
    <scope>NUCLEOTIDE SEQUENCE [LARGE SCALE GENOMIC DNA]</scope>
    <source>
        <strain evidence="5">cv. Chardonnay</strain>
        <tissue evidence="4">Leaf</tissue>
    </source>
</reference>
<dbReference type="CDD" id="cd01647">
    <property type="entry name" value="RT_LTR"/>
    <property type="match status" value="1"/>
</dbReference>
<dbReference type="Gene3D" id="2.40.70.10">
    <property type="entry name" value="Acid Proteases"/>
    <property type="match status" value="1"/>
</dbReference>
<dbReference type="InterPro" id="IPR043128">
    <property type="entry name" value="Rev_trsase/Diguanyl_cyclase"/>
</dbReference>
<dbReference type="SUPFAM" id="SSF56672">
    <property type="entry name" value="DNA/RNA polymerases"/>
    <property type="match status" value="1"/>
</dbReference>
<sequence length="970" mass="109320">MLQVEAYSMDAVMQIFKRSICPGTPFFKSLAKKLPTTMDDLFRRASKYSMLEDDVRVATQQILVAGQASRSGAERNAKLPDRPRPSGRRQEEQSRPELPPLTPISISYEKLLPVIQDMSDFRWPGPLRTNPSKRDHSKKCAYHKEHDARGRDASRNHNFGTPRVPAAPKAIINYINEGQLDDEYDSKRKKQRLLRATSVSERVNSIRPEITGRGPRPIDGTIIFPPVDPTRILQPHRETLILSLGMGDFDVRGILVDPGNSADLVQASVISHMGRNLIGLENPGRILSRFNGTTTTSLGDIVLPVQGGPVTLNVQFSVVQDLSPFNVILGRIWLHHMKVIPSTYHQMVSFLTEDGQIDLYGNQLAARQCYQIARETIQISEEGTHLTYISSLLTPEETRNIQDTPRQSHDVFAWAHSDMKGIHPSIVSHKLNVLPTARPVRQRVRRFHPDRQKIIRDEIDKLLEAGFIREVEYPDWLTNVMVVPKKEGKWRVCVDYTNLNNACPKDSFPLPRIDQILDSIAGQGMLSFLDAFSGYHQIPMSPTDEEKTAFIRPHGRYCYKVMSFGLKNAGATYQRLMTKIFKPLVGRTVEVYIDDIVVKNKTREEHTLHLQEVFHLLRNQRGIEVSPDQVKAVMETPPPRSKKELQRLTGKLVALGRFIARFTDELRPFFLAIRKSVDKRRNKVFKDGANGFDPSKCHPEAPPLLPSPPGGHANRPAPSQHPAQARPDQKNASMGHRVERIWNRVPTQRNEPSGEEWWTLRVDGASRSSGSGVGLLLQSPTGKHLEQAIRLGFPVSNNEAEYEVILSGLDLALALSFSKLRVYSDSQLVVRHVQKKYEAKDECMARYLTKVRDTLQRFTEWTIEKIKRIENGRANALAGIAASVPIKETILLPIHVQTNPSVAEASTYNTIEANQANSQEWAEDILRYLRTGALPEEPKQAHKTRVQAARFTLIGGTCTNGPLQVLISSA</sequence>
<name>A0A438CZR5_VITVI</name>
<dbReference type="PANTHER" id="PTHR24559:SF444">
    <property type="entry name" value="REVERSE TRANSCRIPTASE DOMAIN-CONTAINING PROTEIN"/>
    <property type="match status" value="1"/>
</dbReference>
<feature type="region of interest" description="Disordered" evidence="2">
    <location>
        <begin position="125"/>
        <end position="164"/>
    </location>
</feature>
<accession>A0A438CZR5</accession>
<feature type="compositionally biased region" description="Pro residues" evidence="2">
    <location>
        <begin position="700"/>
        <end position="709"/>
    </location>
</feature>
<comment type="caution">
    <text evidence="4">The sequence shown here is derived from an EMBL/GenBank/DDBJ whole genome shotgun (WGS) entry which is preliminary data.</text>
</comment>
<feature type="region of interest" description="Disordered" evidence="2">
    <location>
        <begin position="66"/>
        <end position="102"/>
    </location>
</feature>
<dbReference type="InterPro" id="IPR036397">
    <property type="entry name" value="RNaseH_sf"/>
</dbReference>
<dbReference type="Gene3D" id="3.10.10.10">
    <property type="entry name" value="HIV Type 1 Reverse Transcriptase, subunit A, domain 1"/>
    <property type="match status" value="1"/>
</dbReference>
<dbReference type="Pfam" id="PF00078">
    <property type="entry name" value="RVT_1"/>
    <property type="match status" value="1"/>
</dbReference>
<dbReference type="InterPro" id="IPR002156">
    <property type="entry name" value="RNaseH_domain"/>
</dbReference>
<dbReference type="PROSITE" id="PS50879">
    <property type="entry name" value="RNASE_H_1"/>
    <property type="match status" value="1"/>
</dbReference>
<evidence type="ECO:0000256" key="2">
    <source>
        <dbReference type="SAM" id="MobiDB-lite"/>
    </source>
</evidence>
<dbReference type="PANTHER" id="PTHR24559">
    <property type="entry name" value="TRANSPOSON TY3-I GAG-POL POLYPROTEIN"/>
    <property type="match status" value="1"/>
</dbReference>
<keyword evidence="1" id="KW-0233">DNA recombination</keyword>
<dbReference type="GO" id="GO:0006310">
    <property type="term" value="P:DNA recombination"/>
    <property type="evidence" value="ECO:0007669"/>
    <property type="project" value="UniProtKB-KW"/>
</dbReference>
<gene>
    <name evidence="4" type="primary">TY3B-I_894</name>
    <name evidence="4" type="ORF">CK203_083295</name>
</gene>
<dbReference type="Pfam" id="PF13456">
    <property type="entry name" value="RVT_3"/>
    <property type="match status" value="1"/>
</dbReference>
<dbReference type="Proteomes" id="UP000288805">
    <property type="component" value="Unassembled WGS sequence"/>
</dbReference>
<dbReference type="InterPro" id="IPR053134">
    <property type="entry name" value="RNA-dir_DNA_polymerase"/>
</dbReference>
<organism evidence="4 5">
    <name type="scientific">Vitis vinifera</name>
    <name type="common">Grape</name>
    <dbReference type="NCBI Taxonomy" id="29760"/>
    <lineage>
        <taxon>Eukaryota</taxon>
        <taxon>Viridiplantae</taxon>
        <taxon>Streptophyta</taxon>
        <taxon>Embryophyta</taxon>
        <taxon>Tracheophyta</taxon>
        <taxon>Spermatophyta</taxon>
        <taxon>Magnoliopsida</taxon>
        <taxon>eudicotyledons</taxon>
        <taxon>Gunneridae</taxon>
        <taxon>Pentapetalae</taxon>
        <taxon>rosids</taxon>
        <taxon>Vitales</taxon>
        <taxon>Vitaceae</taxon>
        <taxon>Viteae</taxon>
        <taxon>Vitis</taxon>
    </lineage>
</organism>
<dbReference type="AlphaFoldDB" id="A0A438CZR5"/>
<dbReference type="GO" id="GO:0004523">
    <property type="term" value="F:RNA-DNA hybrid ribonuclease activity"/>
    <property type="evidence" value="ECO:0007669"/>
    <property type="project" value="InterPro"/>
</dbReference>
<feature type="compositionally biased region" description="Basic and acidic residues" evidence="2">
    <location>
        <begin position="142"/>
        <end position="155"/>
    </location>
</feature>
<evidence type="ECO:0000259" key="3">
    <source>
        <dbReference type="PROSITE" id="PS50879"/>
    </source>
</evidence>